<dbReference type="PANTHER" id="PTHR23500:SF432">
    <property type="entry name" value="POLYOL TRANSPORTER 5-LIKE"/>
    <property type="match status" value="1"/>
</dbReference>
<comment type="subcellular location">
    <subcellularLocation>
        <location evidence="1">Membrane</location>
        <topology evidence="1">Multi-pass membrane protein</topology>
    </subcellularLocation>
</comment>
<keyword evidence="5 7" id="KW-1133">Transmembrane helix</keyword>
<dbReference type="PROSITE" id="PS00216">
    <property type="entry name" value="SUGAR_TRANSPORT_1"/>
    <property type="match status" value="1"/>
</dbReference>
<comment type="similarity">
    <text evidence="2">Belongs to the major facilitator superfamily. Sugar transporter (TC 2.A.1.1) family.</text>
</comment>
<dbReference type="AlphaFoldDB" id="A0AAV1RP64"/>
<dbReference type="InterPro" id="IPR005829">
    <property type="entry name" value="Sugar_transporter_CS"/>
</dbReference>
<dbReference type="Proteomes" id="UP001314170">
    <property type="component" value="Unassembled WGS sequence"/>
</dbReference>
<evidence type="ECO:0000259" key="8">
    <source>
        <dbReference type="PROSITE" id="PS50850"/>
    </source>
</evidence>
<feature type="domain" description="Major facilitator superfamily (MFS) profile" evidence="8">
    <location>
        <begin position="1"/>
        <end position="140"/>
    </location>
</feature>
<dbReference type="InterPro" id="IPR020846">
    <property type="entry name" value="MFS_dom"/>
</dbReference>
<keyword evidence="4 7" id="KW-0812">Transmembrane</keyword>
<dbReference type="GO" id="GO:0016020">
    <property type="term" value="C:membrane"/>
    <property type="evidence" value="ECO:0007669"/>
    <property type="project" value="UniProtKB-SubCell"/>
</dbReference>
<feature type="transmembrane region" description="Helical" evidence="7">
    <location>
        <begin position="67"/>
        <end position="85"/>
    </location>
</feature>
<dbReference type="Pfam" id="PF00083">
    <property type="entry name" value="Sugar_tr"/>
    <property type="match status" value="1"/>
</dbReference>
<dbReference type="PANTHER" id="PTHR23500">
    <property type="entry name" value="SOLUTE CARRIER FAMILY 2, FACILITATED GLUCOSE TRANSPORTER"/>
    <property type="match status" value="1"/>
</dbReference>
<keyword evidence="6 7" id="KW-0472">Membrane</keyword>
<dbReference type="PROSITE" id="PS50850">
    <property type="entry name" value="MFS"/>
    <property type="match status" value="1"/>
</dbReference>
<evidence type="ECO:0000256" key="6">
    <source>
        <dbReference type="ARBA" id="ARBA00023136"/>
    </source>
</evidence>
<dbReference type="InterPro" id="IPR036259">
    <property type="entry name" value="MFS_trans_sf"/>
</dbReference>
<feature type="transmembrane region" description="Helical" evidence="7">
    <location>
        <begin position="91"/>
        <end position="110"/>
    </location>
</feature>
<proteinExistence type="inferred from homology"/>
<evidence type="ECO:0000256" key="2">
    <source>
        <dbReference type="ARBA" id="ARBA00010992"/>
    </source>
</evidence>
<keyword evidence="10" id="KW-1185">Reference proteome</keyword>
<organism evidence="9 10">
    <name type="scientific">Dovyalis caffra</name>
    <dbReference type="NCBI Taxonomy" id="77055"/>
    <lineage>
        <taxon>Eukaryota</taxon>
        <taxon>Viridiplantae</taxon>
        <taxon>Streptophyta</taxon>
        <taxon>Embryophyta</taxon>
        <taxon>Tracheophyta</taxon>
        <taxon>Spermatophyta</taxon>
        <taxon>Magnoliopsida</taxon>
        <taxon>eudicotyledons</taxon>
        <taxon>Gunneridae</taxon>
        <taxon>Pentapetalae</taxon>
        <taxon>rosids</taxon>
        <taxon>fabids</taxon>
        <taxon>Malpighiales</taxon>
        <taxon>Salicaceae</taxon>
        <taxon>Flacourtieae</taxon>
        <taxon>Dovyalis</taxon>
    </lineage>
</organism>
<evidence type="ECO:0000313" key="10">
    <source>
        <dbReference type="Proteomes" id="UP001314170"/>
    </source>
</evidence>
<gene>
    <name evidence="9" type="ORF">DCAF_LOCUS12528</name>
</gene>
<dbReference type="EMBL" id="CAWUPB010001087">
    <property type="protein sequence ID" value="CAK7337493.1"/>
    <property type="molecule type" value="Genomic_DNA"/>
</dbReference>
<evidence type="ECO:0000256" key="7">
    <source>
        <dbReference type="SAM" id="Phobius"/>
    </source>
</evidence>
<dbReference type="InterPro" id="IPR005828">
    <property type="entry name" value="MFS_sugar_transport-like"/>
</dbReference>
<evidence type="ECO:0000256" key="1">
    <source>
        <dbReference type="ARBA" id="ARBA00004141"/>
    </source>
</evidence>
<protein>
    <recommendedName>
        <fullName evidence="8">Major facilitator superfamily (MFS) profile domain-containing protein</fullName>
    </recommendedName>
</protein>
<keyword evidence="3" id="KW-0813">Transport</keyword>
<evidence type="ECO:0000256" key="3">
    <source>
        <dbReference type="ARBA" id="ARBA00022448"/>
    </source>
</evidence>
<dbReference type="InterPro" id="IPR045262">
    <property type="entry name" value="STP/PLT_plant"/>
</dbReference>
<reference evidence="9 10" key="1">
    <citation type="submission" date="2024-01" db="EMBL/GenBank/DDBJ databases">
        <authorList>
            <person name="Waweru B."/>
        </authorList>
    </citation>
    <scope>NUCLEOTIDE SEQUENCE [LARGE SCALE GENOMIC DNA]</scope>
</reference>
<evidence type="ECO:0000256" key="4">
    <source>
        <dbReference type="ARBA" id="ARBA00022692"/>
    </source>
</evidence>
<evidence type="ECO:0000256" key="5">
    <source>
        <dbReference type="ARBA" id="ARBA00022989"/>
    </source>
</evidence>
<sequence>MQFNYGLQSAKHGHYRLLPDSELSLPSENDLKIERKETEHKEASQEEFPRLKVQDVSIRRKTPINKYALVFLASTNSVLLGYAAGRTSDYIGRRYTIVLAAATLLVDALLMGFAPSFLFLMVGRVVAGIGVGFSRMVLAL</sequence>
<dbReference type="Gene3D" id="1.20.1250.20">
    <property type="entry name" value="MFS general substrate transporter like domains"/>
    <property type="match status" value="1"/>
</dbReference>
<comment type="caution">
    <text evidence="9">The sequence shown here is derived from an EMBL/GenBank/DDBJ whole genome shotgun (WGS) entry which is preliminary data.</text>
</comment>
<accession>A0AAV1RP64</accession>
<dbReference type="SUPFAM" id="SSF103473">
    <property type="entry name" value="MFS general substrate transporter"/>
    <property type="match status" value="1"/>
</dbReference>
<dbReference type="GO" id="GO:0015144">
    <property type="term" value="F:carbohydrate transmembrane transporter activity"/>
    <property type="evidence" value="ECO:0007669"/>
    <property type="project" value="InterPro"/>
</dbReference>
<evidence type="ECO:0000313" key="9">
    <source>
        <dbReference type="EMBL" id="CAK7337493.1"/>
    </source>
</evidence>
<name>A0AAV1RP64_9ROSI</name>